<feature type="compositionally biased region" description="Polar residues" evidence="1">
    <location>
        <begin position="39"/>
        <end position="76"/>
    </location>
</feature>
<feature type="region of interest" description="Disordered" evidence="1">
    <location>
        <begin position="195"/>
        <end position="251"/>
    </location>
</feature>
<sequence>MTYRSKRTRVAATSVSNVVASDSAAPTTSRSPEMKPMGLNNSQAGQTLQPPTIPHSSTATTLPQHKPSASASFSPTMIPQSRTATTCTISQQKLLASAAMIAQSRRAVSTPPQKDPLACDMLPPPKRPMGSKTSEAAKKTHPLIILQSKTTSKVPKINPMGHNVVKSCKRPQSHISSQSSRPTVIDSVLQNRAQGTNASELPSNPSLIRPSSASQNPSKWGPFGPPTSAALPKPSTEVSGDSGIWKTPPIFLPHKNLQSESSQQLHCPVAKDVNKASVRAERQLPKHDSENNPVGTPVVNHSKEHDDVQTESLSREKKDKNIERDQNKHVEQKRSIHNISNKTNSAKSRLPNSDSGWPTNVKFDAKEEVLITVLDAVRDGKASTQLIDAAKSAMHLITTEDQDYGEGKEAKDPLLY</sequence>
<evidence type="ECO:0000313" key="2">
    <source>
        <dbReference type="EMBL" id="KMS96087.1"/>
    </source>
</evidence>
<feature type="compositionally biased region" description="Basic and acidic residues" evidence="1">
    <location>
        <begin position="301"/>
        <end position="334"/>
    </location>
</feature>
<feature type="compositionally biased region" description="Low complexity" evidence="1">
    <location>
        <begin position="10"/>
        <end position="25"/>
    </location>
</feature>
<keyword evidence="3" id="KW-1185">Reference proteome</keyword>
<organism evidence="2 3">
    <name type="scientific">Beta vulgaris subsp. vulgaris</name>
    <name type="common">Beet</name>
    <dbReference type="NCBI Taxonomy" id="3555"/>
    <lineage>
        <taxon>Eukaryota</taxon>
        <taxon>Viridiplantae</taxon>
        <taxon>Streptophyta</taxon>
        <taxon>Embryophyta</taxon>
        <taxon>Tracheophyta</taxon>
        <taxon>Spermatophyta</taxon>
        <taxon>Magnoliopsida</taxon>
        <taxon>eudicotyledons</taxon>
        <taxon>Gunneridae</taxon>
        <taxon>Pentapetalae</taxon>
        <taxon>Caryophyllales</taxon>
        <taxon>Chenopodiaceae</taxon>
        <taxon>Betoideae</taxon>
        <taxon>Beta</taxon>
    </lineage>
</organism>
<feature type="region of interest" description="Disordered" evidence="1">
    <location>
        <begin position="106"/>
        <end position="138"/>
    </location>
</feature>
<feature type="region of interest" description="Disordered" evidence="1">
    <location>
        <begin position="282"/>
        <end position="355"/>
    </location>
</feature>
<gene>
    <name evidence="2" type="ORF">BVRB_001990</name>
</gene>
<feature type="compositionally biased region" description="Polar residues" evidence="1">
    <location>
        <begin position="173"/>
        <end position="183"/>
    </location>
</feature>
<feature type="region of interest" description="Disordered" evidence="1">
    <location>
        <begin position="1"/>
        <end position="76"/>
    </location>
</feature>
<evidence type="ECO:0000313" key="3">
    <source>
        <dbReference type="Proteomes" id="UP000035740"/>
    </source>
</evidence>
<name>A0A0J8B8G0_BETVV</name>
<protein>
    <submittedName>
        <fullName evidence="2">Uncharacterized protein</fullName>
    </submittedName>
</protein>
<feature type="region of interest" description="Disordered" evidence="1">
    <location>
        <begin position="164"/>
        <end position="183"/>
    </location>
</feature>
<reference evidence="2 3" key="1">
    <citation type="journal article" date="2014" name="Nature">
        <title>The genome of the recently domesticated crop plant sugar beet (Beta vulgaris).</title>
        <authorList>
            <person name="Dohm J.C."/>
            <person name="Minoche A.E."/>
            <person name="Holtgrawe D."/>
            <person name="Capella-Gutierrez S."/>
            <person name="Zakrzewski F."/>
            <person name="Tafer H."/>
            <person name="Rupp O."/>
            <person name="Sorensen T.R."/>
            <person name="Stracke R."/>
            <person name="Reinhardt R."/>
            <person name="Goesmann A."/>
            <person name="Kraft T."/>
            <person name="Schulz B."/>
            <person name="Stadler P.F."/>
            <person name="Schmidt T."/>
            <person name="Gabaldon T."/>
            <person name="Lehrach H."/>
            <person name="Weisshaar B."/>
            <person name="Himmelbauer H."/>
        </authorList>
    </citation>
    <scope>NUCLEOTIDE SEQUENCE [LARGE SCALE GENOMIC DNA]</scope>
    <source>
        <tissue evidence="2">Taproot</tissue>
    </source>
</reference>
<dbReference type="Proteomes" id="UP000035740">
    <property type="component" value="Unassembled WGS sequence"/>
</dbReference>
<proteinExistence type="predicted"/>
<dbReference type="AlphaFoldDB" id="A0A0J8B8G0"/>
<feature type="compositionally biased region" description="Polar residues" evidence="1">
    <location>
        <begin position="195"/>
        <end position="218"/>
    </location>
</feature>
<dbReference type="Gramene" id="KMS96087">
    <property type="protein sequence ID" value="KMS96087"/>
    <property type="gene ID" value="BVRB_001990"/>
</dbReference>
<evidence type="ECO:0000256" key="1">
    <source>
        <dbReference type="SAM" id="MobiDB-lite"/>
    </source>
</evidence>
<accession>A0A0J8B8G0</accession>
<feature type="compositionally biased region" description="Polar residues" evidence="1">
    <location>
        <begin position="337"/>
        <end position="355"/>
    </location>
</feature>
<dbReference type="EMBL" id="KQ090411">
    <property type="protein sequence ID" value="KMS96087.1"/>
    <property type="molecule type" value="Genomic_DNA"/>
</dbReference>